<accession>A0ABW1KVR8</accession>
<dbReference type="Proteomes" id="UP001596116">
    <property type="component" value="Unassembled WGS sequence"/>
</dbReference>
<dbReference type="RefSeq" id="WP_379880122.1">
    <property type="nucleotide sequence ID" value="NZ_JBHPON010000001.1"/>
</dbReference>
<name>A0ABW1KVR8_9PROT</name>
<sequence>MKADTLIMPTTKRLLARRIVNASVSTGGNLLFPGLGSLLEAIYSVTHKDISEKELTDWRQQTDVNLQKLIDEVFPSILLSETAALIALDLCNSSTKGRAKFDYFTIESIHAEFPKLTKEQIEDGVAELLHFGLISKGPTAQTLVTPEYSLFWLFDPLSNLQTDPYQDAKALAREALQAPTFNSRKIIKKLGWSPRRFNPALSYMLNEISEAFIISRESNPDLIVVGMHYKTETRFQIGLFLGEAL</sequence>
<gene>
    <name evidence="1" type="ORF">ACFMB1_03275</name>
</gene>
<evidence type="ECO:0000313" key="2">
    <source>
        <dbReference type="Proteomes" id="UP001596116"/>
    </source>
</evidence>
<reference evidence="1 2" key="1">
    <citation type="submission" date="2024-09" db="EMBL/GenBank/DDBJ databases">
        <authorList>
            <person name="Zhang Z.-H."/>
        </authorList>
    </citation>
    <scope>NUCLEOTIDE SEQUENCE [LARGE SCALE GENOMIC DNA]</scope>
    <source>
        <strain evidence="1 2">HHTR114</strain>
    </source>
</reference>
<organism evidence="1 2">
    <name type="scientific">Hyphococcus aureus</name>
    <dbReference type="NCBI Taxonomy" id="2666033"/>
    <lineage>
        <taxon>Bacteria</taxon>
        <taxon>Pseudomonadati</taxon>
        <taxon>Pseudomonadota</taxon>
        <taxon>Alphaproteobacteria</taxon>
        <taxon>Parvularculales</taxon>
        <taxon>Parvularculaceae</taxon>
        <taxon>Hyphococcus</taxon>
    </lineage>
</organism>
<dbReference type="EMBL" id="JBHPON010000001">
    <property type="protein sequence ID" value="MFC6034548.1"/>
    <property type="molecule type" value="Genomic_DNA"/>
</dbReference>
<protein>
    <recommendedName>
        <fullName evidence="3">DUF4393 domain-containing protein</fullName>
    </recommendedName>
</protein>
<proteinExistence type="predicted"/>
<evidence type="ECO:0008006" key="3">
    <source>
        <dbReference type="Google" id="ProtNLM"/>
    </source>
</evidence>
<evidence type="ECO:0000313" key="1">
    <source>
        <dbReference type="EMBL" id="MFC6034548.1"/>
    </source>
</evidence>
<keyword evidence="2" id="KW-1185">Reference proteome</keyword>
<comment type="caution">
    <text evidence="1">The sequence shown here is derived from an EMBL/GenBank/DDBJ whole genome shotgun (WGS) entry which is preliminary data.</text>
</comment>